<name>A0A9Q6WL52_9BURK</name>
<reference evidence="1 4" key="3">
    <citation type="submission" date="2024-01" db="EMBL/GenBank/DDBJ databases">
        <title>The diversity of rhizobia nodulating Mimosa spp. in eleven states of Brazil covering several biomes is determined by host plant, location, and edaphic factors.</title>
        <authorList>
            <person name="Rouws L."/>
            <person name="Barauna A."/>
            <person name="Beukes C."/>
            <person name="De Faria S.M."/>
            <person name="Gross E."/>
            <person name="Dos Reis Junior F.B."/>
            <person name="Simon M."/>
            <person name="Maluk M."/>
            <person name="Odee D.W."/>
            <person name="Kenicer G."/>
            <person name="Young J.P.W."/>
            <person name="Reis V.M."/>
            <person name="Zilli J."/>
            <person name="James E.K."/>
        </authorList>
    </citation>
    <scope>NUCLEOTIDE SEQUENCE [LARGE SCALE GENOMIC DNA]</scope>
    <source>
        <strain evidence="1 4">JHI1651</strain>
    </source>
</reference>
<evidence type="ECO:0000313" key="4">
    <source>
        <dbReference type="Proteomes" id="UP001462961"/>
    </source>
</evidence>
<dbReference type="Proteomes" id="UP001462961">
    <property type="component" value="Unassembled WGS sequence"/>
</dbReference>
<reference evidence="2" key="2">
    <citation type="submission" date="2016-06" db="EMBL/GenBank/DDBJ databases">
        <authorList>
            <person name="Huang P."/>
            <person name="Jiang X."/>
            <person name="Liu X."/>
        </authorList>
    </citation>
    <scope>NUCLEOTIDE SEQUENCE</scope>
    <source>
        <strain evidence="2">852011</strain>
    </source>
</reference>
<dbReference type="Proteomes" id="UP000509548">
    <property type="component" value="Chromosome 1"/>
</dbReference>
<accession>A0A9Q6WL52</accession>
<dbReference type="RefSeq" id="WP_146174380.1">
    <property type="nucleotide sequence ID" value="NZ_CP015958.1"/>
</dbReference>
<reference evidence="2 3" key="1">
    <citation type="journal article" date="2014" name="Genome Announc.">
        <title>Draft Genome Sequence of the Haloacid-Degrading Burkholderia caribensis Strain MBA4.</title>
        <authorList>
            <person name="Pan Y."/>
            <person name="Kong K.F."/>
            <person name="Tsang J.S."/>
        </authorList>
    </citation>
    <scope>NUCLEOTIDE SEQUENCE [LARGE SCALE GENOMIC DNA]</scope>
    <source>
        <strain evidence="2 3">852011</strain>
    </source>
</reference>
<evidence type="ECO:0000313" key="3">
    <source>
        <dbReference type="Proteomes" id="UP000509548"/>
    </source>
</evidence>
<protein>
    <submittedName>
        <fullName evidence="2">Uncharacterized protein</fullName>
    </submittedName>
</protein>
<keyword evidence="4" id="KW-1185">Reference proteome</keyword>
<proteinExistence type="predicted"/>
<organism evidence="2 3">
    <name type="scientific">Paraburkholderia caribensis</name>
    <dbReference type="NCBI Taxonomy" id="75105"/>
    <lineage>
        <taxon>Bacteria</taxon>
        <taxon>Pseudomonadati</taxon>
        <taxon>Pseudomonadota</taxon>
        <taxon>Betaproteobacteria</taxon>
        <taxon>Burkholderiales</taxon>
        <taxon>Burkholderiaceae</taxon>
        <taxon>Paraburkholderia</taxon>
    </lineage>
</organism>
<dbReference type="EMBL" id="JAYLVJ010000017">
    <property type="protein sequence ID" value="MEO1755352.1"/>
    <property type="molecule type" value="Genomic_DNA"/>
</dbReference>
<evidence type="ECO:0000313" key="2">
    <source>
        <dbReference type="EMBL" id="QLB62582.1"/>
    </source>
</evidence>
<dbReference type="AlphaFoldDB" id="A0A9Q6WL52"/>
<sequence length="62" mass="6686">MNRYALIESSVVTNVILWDGNTEMWQPPEGTTAVEVTADAGPAYIGGTYVDGHFTLPPDSTE</sequence>
<dbReference type="EMBL" id="CP015958">
    <property type="protein sequence ID" value="QLB62582.1"/>
    <property type="molecule type" value="Genomic_DNA"/>
</dbReference>
<gene>
    <name evidence="2" type="ORF">A9O66_09430</name>
    <name evidence="1" type="ORF">VOI32_15600</name>
</gene>
<evidence type="ECO:0000313" key="1">
    <source>
        <dbReference type="EMBL" id="MEO1755352.1"/>
    </source>
</evidence>